<dbReference type="Proteomes" id="UP000198577">
    <property type="component" value="Unassembled WGS sequence"/>
</dbReference>
<keyword evidence="2" id="KW-1185">Reference proteome</keyword>
<dbReference type="AlphaFoldDB" id="A0A1I5UHM4"/>
<dbReference type="EMBL" id="FOXR01000007">
    <property type="protein sequence ID" value="SFP94106.1"/>
    <property type="molecule type" value="Genomic_DNA"/>
</dbReference>
<accession>A0A1I5UHM4</accession>
<sequence>MNSLELFKAIVEHIPHDEYLFFFHCTPDLERRLRQHLGLKPQDSFVENFDMPRVAYVALKPPEDFKKPDFSKYYEDMDIPPMRLSTILVYWRYREVCIISLDMSVL</sequence>
<organism evidence="1 2">
    <name type="scientific">Caldicoprobacter faecalis</name>
    <dbReference type="NCBI Taxonomy" id="937334"/>
    <lineage>
        <taxon>Bacteria</taxon>
        <taxon>Bacillati</taxon>
        <taxon>Bacillota</taxon>
        <taxon>Clostridia</taxon>
        <taxon>Caldicoprobacterales</taxon>
        <taxon>Caldicoprobacteraceae</taxon>
        <taxon>Caldicoprobacter</taxon>
    </lineage>
</organism>
<evidence type="ECO:0000313" key="1">
    <source>
        <dbReference type="EMBL" id="SFP94106.1"/>
    </source>
</evidence>
<gene>
    <name evidence="1" type="ORF">SAMN05444406_10712</name>
</gene>
<reference evidence="1 2" key="1">
    <citation type="submission" date="2016-10" db="EMBL/GenBank/DDBJ databases">
        <authorList>
            <person name="de Groot N.N."/>
        </authorList>
    </citation>
    <scope>NUCLEOTIDE SEQUENCE [LARGE SCALE GENOMIC DNA]</scope>
    <source>
        <strain evidence="1 2">DSM 20678</strain>
    </source>
</reference>
<dbReference type="STRING" id="937334.SAMN05444406_10712"/>
<dbReference type="RefSeq" id="WP_092282117.1">
    <property type="nucleotide sequence ID" value="NZ_FOXR01000007.1"/>
</dbReference>
<proteinExistence type="predicted"/>
<evidence type="ECO:0000313" key="2">
    <source>
        <dbReference type="Proteomes" id="UP000198577"/>
    </source>
</evidence>
<protein>
    <submittedName>
        <fullName evidence="1">Uncharacterized protein</fullName>
    </submittedName>
</protein>
<name>A0A1I5UHM4_9FIRM</name>